<dbReference type="EMBL" id="LAZR01002689">
    <property type="protein sequence ID" value="KKN26857.1"/>
    <property type="molecule type" value="Genomic_DNA"/>
</dbReference>
<evidence type="ECO:0000313" key="2">
    <source>
        <dbReference type="EMBL" id="KKN26857.1"/>
    </source>
</evidence>
<accession>A0A0F9PQG6</accession>
<proteinExistence type="predicted"/>
<feature type="transmembrane region" description="Helical" evidence="1">
    <location>
        <begin position="7"/>
        <end position="29"/>
    </location>
</feature>
<keyword evidence="1" id="KW-0812">Transmembrane</keyword>
<protein>
    <submittedName>
        <fullName evidence="2">Uncharacterized protein</fullName>
    </submittedName>
</protein>
<keyword evidence="1" id="KW-1133">Transmembrane helix</keyword>
<feature type="transmembrane region" description="Helical" evidence="1">
    <location>
        <begin position="119"/>
        <end position="143"/>
    </location>
</feature>
<evidence type="ECO:0000256" key="1">
    <source>
        <dbReference type="SAM" id="Phobius"/>
    </source>
</evidence>
<name>A0A0F9PQG6_9ZZZZ</name>
<comment type="caution">
    <text evidence="2">The sequence shown here is derived from an EMBL/GenBank/DDBJ whole genome shotgun (WGS) entry which is preliminary data.</text>
</comment>
<dbReference type="AlphaFoldDB" id="A0A0F9PQG6"/>
<organism evidence="2">
    <name type="scientific">marine sediment metagenome</name>
    <dbReference type="NCBI Taxonomy" id="412755"/>
    <lineage>
        <taxon>unclassified sequences</taxon>
        <taxon>metagenomes</taxon>
        <taxon>ecological metagenomes</taxon>
    </lineage>
</organism>
<reference evidence="2" key="1">
    <citation type="journal article" date="2015" name="Nature">
        <title>Complex archaea that bridge the gap between prokaryotes and eukaryotes.</title>
        <authorList>
            <person name="Spang A."/>
            <person name="Saw J.H."/>
            <person name="Jorgensen S.L."/>
            <person name="Zaremba-Niedzwiedzka K."/>
            <person name="Martijn J."/>
            <person name="Lind A.E."/>
            <person name="van Eijk R."/>
            <person name="Schleper C."/>
            <person name="Guy L."/>
            <person name="Ettema T.J."/>
        </authorList>
    </citation>
    <scope>NUCLEOTIDE SEQUENCE</scope>
</reference>
<gene>
    <name evidence="2" type="ORF">LCGC14_0870620</name>
</gene>
<keyword evidence="1" id="KW-0472">Membrane</keyword>
<sequence length="149" mass="15990">MAETQQGLKLLIMGFVTIIIGLVLIQVIADDVERVKIATIPIVNESLASGTTITLANDELTIFSGLRNLTTQNIVITQCNSTLATGVLVCNSTKLESTVNADYTYIPDNFVRDSTSRTILSLTILFFAIGIMALGIGFTIAGFRQSGVM</sequence>